<accession>A0A0S7WJH0</accession>
<protein>
    <recommendedName>
        <fullName evidence="1">VWFA domain-containing protein</fullName>
    </recommendedName>
</protein>
<dbReference type="InterPro" id="IPR002881">
    <property type="entry name" value="DUF58"/>
</dbReference>
<feature type="domain" description="VWFA" evidence="1">
    <location>
        <begin position="82"/>
        <end position="266"/>
    </location>
</feature>
<dbReference type="EMBL" id="LIZT01000028">
    <property type="protein sequence ID" value="KPJ50207.1"/>
    <property type="molecule type" value="Genomic_DNA"/>
</dbReference>
<proteinExistence type="predicted"/>
<sequence length="297" mass="35013">MESYSRYLIPEVLSKLKGMELKARLVVEGFLIGLHKSPYKGFSVEFAEHRPYMPGDEIRKIDWKIYAKTDRFYVKEYEEETNLKAYLILDASASMAYRSDRMDKLEYGRYLAASLAYLLLKQKDSVGLCVFDTKVRRYIPPRSAAHHIHNLLKELDDVNPGGETDLSSTFHELAEKMRRRGLIIIISDLLDDPEKVVRGLKHFRHKKHEVLVFHILDPWEVDFPYEEPAMFRDMESNEKLVVDPESLRSKYKRRIESFLDYYKSQCRDSLIDYVNLNTSTTFDRALFSYLMKRKKLG</sequence>
<dbReference type="SMART" id="SM00327">
    <property type="entry name" value="VWA"/>
    <property type="match status" value="1"/>
</dbReference>
<reference evidence="2 3" key="1">
    <citation type="journal article" date="2015" name="Microbiome">
        <title>Genomic resolution of linkages in carbon, nitrogen, and sulfur cycling among widespread estuary sediment bacteria.</title>
        <authorList>
            <person name="Baker B.J."/>
            <person name="Lazar C.S."/>
            <person name="Teske A.P."/>
            <person name="Dick G.J."/>
        </authorList>
    </citation>
    <scope>NUCLEOTIDE SEQUENCE [LARGE SCALE GENOMIC DNA]</scope>
    <source>
        <strain evidence="2">DG_26</strain>
    </source>
</reference>
<dbReference type="Proteomes" id="UP000051124">
    <property type="component" value="Unassembled WGS sequence"/>
</dbReference>
<dbReference type="InterPro" id="IPR002035">
    <property type="entry name" value="VWF_A"/>
</dbReference>
<gene>
    <name evidence="2" type="ORF">AMJ40_03555</name>
</gene>
<dbReference type="SUPFAM" id="SSF53300">
    <property type="entry name" value="vWA-like"/>
    <property type="match status" value="1"/>
</dbReference>
<organism evidence="2 3">
    <name type="scientific">candidate division TA06 bacterium DG_26</name>
    <dbReference type="NCBI Taxonomy" id="1703771"/>
    <lineage>
        <taxon>Bacteria</taxon>
        <taxon>Bacteria division TA06</taxon>
    </lineage>
</organism>
<dbReference type="InterPro" id="IPR036465">
    <property type="entry name" value="vWFA_dom_sf"/>
</dbReference>
<dbReference type="PANTHER" id="PTHR33608:SF7">
    <property type="entry name" value="DUF58 DOMAIN-CONTAINING PROTEIN"/>
    <property type="match status" value="1"/>
</dbReference>
<comment type="caution">
    <text evidence="2">The sequence shown here is derived from an EMBL/GenBank/DDBJ whole genome shotgun (WGS) entry which is preliminary data.</text>
</comment>
<dbReference type="Gene3D" id="3.40.50.410">
    <property type="entry name" value="von Willebrand factor, type A domain"/>
    <property type="match status" value="1"/>
</dbReference>
<evidence type="ECO:0000259" key="1">
    <source>
        <dbReference type="SMART" id="SM00327"/>
    </source>
</evidence>
<name>A0A0S7WJH0_UNCT6</name>
<dbReference type="PANTHER" id="PTHR33608">
    <property type="entry name" value="BLL2464 PROTEIN"/>
    <property type="match status" value="1"/>
</dbReference>
<dbReference type="Pfam" id="PF01882">
    <property type="entry name" value="DUF58"/>
    <property type="match status" value="1"/>
</dbReference>
<evidence type="ECO:0000313" key="3">
    <source>
        <dbReference type="Proteomes" id="UP000051124"/>
    </source>
</evidence>
<dbReference type="AlphaFoldDB" id="A0A0S7WJH0"/>
<evidence type="ECO:0000313" key="2">
    <source>
        <dbReference type="EMBL" id="KPJ50207.1"/>
    </source>
</evidence>